<evidence type="ECO:0000259" key="1">
    <source>
        <dbReference type="SMART" id="SM00829"/>
    </source>
</evidence>
<dbReference type="PANTHER" id="PTHR45033:SF2">
    <property type="entry name" value="ZINC-TYPE ALCOHOL DEHYDROGENASE-LIKE PROTEIN C1773.06C"/>
    <property type="match status" value="1"/>
</dbReference>
<dbReference type="VEuPathDB" id="FungiDB:FMAN_08363"/>
<evidence type="ECO:0000313" key="2">
    <source>
        <dbReference type="EMBL" id="CVK98929.1"/>
    </source>
</evidence>
<dbReference type="SUPFAM" id="SSF51735">
    <property type="entry name" value="NAD(P)-binding Rossmann-fold domains"/>
    <property type="match status" value="1"/>
</dbReference>
<protein>
    <submittedName>
        <fullName evidence="2">Related to alcohol dehydrogenase</fullName>
    </submittedName>
</protein>
<feature type="domain" description="Enoyl reductase (ER)" evidence="1">
    <location>
        <begin position="17"/>
        <end position="344"/>
    </location>
</feature>
<dbReference type="InterPro" id="IPR036291">
    <property type="entry name" value="NAD(P)-bd_dom_sf"/>
</dbReference>
<dbReference type="InterPro" id="IPR013154">
    <property type="entry name" value="ADH-like_N"/>
</dbReference>
<dbReference type="InterPro" id="IPR020843">
    <property type="entry name" value="ER"/>
</dbReference>
<dbReference type="SMART" id="SM00829">
    <property type="entry name" value="PKS_ER"/>
    <property type="match status" value="1"/>
</dbReference>
<dbReference type="RefSeq" id="XP_041685530.1">
    <property type="nucleotide sequence ID" value="XM_041835358.1"/>
</dbReference>
<dbReference type="CDD" id="cd08276">
    <property type="entry name" value="MDR7"/>
    <property type="match status" value="1"/>
</dbReference>
<proteinExistence type="predicted"/>
<dbReference type="AlphaFoldDB" id="A0A1L7TLY3"/>
<dbReference type="InterPro" id="IPR011032">
    <property type="entry name" value="GroES-like_sf"/>
</dbReference>
<reference evidence="3" key="1">
    <citation type="journal article" date="2016" name="Genome Biol. Evol.">
        <title>Comparative 'omics' of the Fusarium fujikuroi species complex highlights differences in genetic potential and metabolite synthesis.</title>
        <authorList>
            <person name="Niehaus E.-M."/>
            <person name="Muensterkoetter M."/>
            <person name="Proctor R.H."/>
            <person name="Brown D.W."/>
            <person name="Sharon A."/>
            <person name="Idan Y."/>
            <person name="Oren-Young L."/>
            <person name="Sieber C.M."/>
            <person name="Novak O."/>
            <person name="Pencik A."/>
            <person name="Tarkowska D."/>
            <person name="Hromadova K."/>
            <person name="Freeman S."/>
            <person name="Maymon M."/>
            <person name="Elazar M."/>
            <person name="Youssef S.A."/>
            <person name="El-Shabrawy E.S.M."/>
            <person name="Shalaby A.B.A."/>
            <person name="Houterman P."/>
            <person name="Brock N.L."/>
            <person name="Burkhardt I."/>
            <person name="Tsavkelova E.A."/>
            <person name="Dickschat J.S."/>
            <person name="Galuszka P."/>
            <person name="Gueldener U."/>
            <person name="Tudzynski B."/>
        </authorList>
    </citation>
    <scope>NUCLEOTIDE SEQUENCE [LARGE SCALE GENOMIC DNA]</scope>
    <source>
        <strain evidence="3">MRC7560</strain>
    </source>
</reference>
<comment type="caution">
    <text evidence="2">The sequence shown here is derived from an EMBL/GenBank/DDBJ whole genome shotgun (WGS) entry which is preliminary data.</text>
</comment>
<dbReference type="Pfam" id="PF08240">
    <property type="entry name" value="ADH_N"/>
    <property type="match status" value="1"/>
</dbReference>
<dbReference type="SUPFAM" id="SSF50129">
    <property type="entry name" value="GroES-like"/>
    <property type="match status" value="1"/>
</dbReference>
<organism evidence="2 3">
    <name type="scientific">Fusarium mangiferae</name>
    <name type="common">Mango malformation disease fungus</name>
    <dbReference type="NCBI Taxonomy" id="192010"/>
    <lineage>
        <taxon>Eukaryota</taxon>
        <taxon>Fungi</taxon>
        <taxon>Dikarya</taxon>
        <taxon>Ascomycota</taxon>
        <taxon>Pezizomycotina</taxon>
        <taxon>Sordariomycetes</taxon>
        <taxon>Hypocreomycetidae</taxon>
        <taxon>Hypocreales</taxon>
        <taxon>Nectriaceae</taxon>
        <taxon>Fusarium</taxon>
        <taxon>Fusarium fujikuroi species complex</taxon>
    </lineage>
</organism>
<gene>
    <name evidence="2" type="ORF">FMAN_08363</name>
</gene>
<name>A0A1L7TLY3_FUSMA</name>
<dbReference type="Pfam" id="PF00107">
    <property type="entry name" value="ADH_zinc_N"/>
    <property type="match status" value="1"/>
</dbReference>
<dbReference type="GeneID" id="65087623"/>
<dbReference type="Gene3D" id="3.40.50.720">
    <property type="entry name" value="NAD(P)-binding Rossmann-like Domain"/>
    <property type="match status" value="1"/>
</dbReference>
<dbReference type="EMBL" id="FCQH01000009">
    <property type="protein sequence ID" value="CVK98929.1"/>
    <property type="molecule type" value="Genomic_DNA"/>
</dbReference>
<dbReference type="GO" id="GO:0016491">
    <property type="term" value="F:oxidoreductase activity"/>
    <property type="evidence" value="ECO:0007669"/>
    <property type="project" value="InterPro"/>
</dbReference>
<evidence type="ECO:0000313" key="3">
    <source>
        <dbReference type="Proteomes" id="UP000184255"/>
    </source>
</evidence>
<dbReference type="PANTHER" id="PTHR45033">
    <property type="match status" value="1"/>
</dbReference>
<dbReference type="Gene3D" id="3.90.180.10">
    <property type="entry name" value="Medium-chain alcohol dehydrogenases, catalytic domain"/>
    <property type="match status" value="1"/>
</dbReference>
<dbReference type="InterPro" id="IPR013149">
    <property type="entry name" value="ADH-like_C"/>
</dbReference>
<dbReference type="Proteomes" id="UP000184255">
    <property type="component" value="Unassembled WGS sequence"/>
</dbReference>
<accession>A0A1L7TLY3</accession>
<dbReference type="InterPro" id="IPR052711">
    <property type="entry name" value="Zinc_ADH-like"/>
</dbReference>
<keyword evidence="3" id="KW-1185">Reference proteome</keyword>
<sequence length="350" mass="37934">MSLPQKSTQWVVKTFDGPSGLEMQVAPIPRIGPNDVMIKIYAISLNYHDIGTTRGHYEHSLKDVVPVSDGSGVIIAIGSNILNFQIGDRVTTIMNGAHQSGPIKPHYMNALLGTAYHGVLQEYAVIPAQYVITLPRSLSFLEGSTLPVAGLTAWNALFGAGRTLLPGQWVLTQGTGGVSTFAILFAKAAGAKVIATTSSVEKAKKLRDMGADHVINYREVENWGVQAQALTPGEEGVDIVVEIGGGVTLKQSLVAVKMDGLISVVGVRAGTHPREQPVLMDMFFRFCTIRVAYVGPRVQFEEMNRAIEVNNIKPVIDGRIFSLEEARDAFNYLESMNHFGKVCIEVVKSV</sequence>